<name>A0A843VMG2_COLES</name>
<keyword evidence="2" id="KW-1185">Reference proteome</keyword>
<proteinExistence type="predicted"/>
<sequence>MLVAMPNVALSSPVGHQGLLWEKIAEILVAILKAGRGVPPAAEVEVLRGELGGLFAWGVGRWFHSQTLLVRCYNLLSGYVLVDEKLPRYVVPDLTDFKLQMSTPKVFNL</sequence>
<organism evidence="1 2">
    <name type="scientific">Colocasia esculenta</name>
    <name type="common">Wild taro</name>
    <name type="synonym">Arum esculentum</name>
    <dbReference type="NCBI Taxonomy" id="4460"/>
    <lineage>
        <taxon>Eukaryota</taxon>
        <taxon>Viridiplantae</taxon>
        <taxon>Streptophyta</taxon>
        <taxon>Embryophyta</taxon>
        <taxon>Tracheophyta</taxon>
        <taxon>Spermatophyta</taxon>
        <taxon>Magnoliopsida</taxon>
        <taxon>Liliopsida</taxon>
        <taxon>Araceae</taxon>
        <taxon>Aroideae</taxon>
        <taxon>Colocasieae</taxon>
        <taxon>Colocasia</taxon>
    </lineage>
</organism>
<comment type="caution">
    <text evidence="1">The sequence shown here is derived from an EMBL/GenBank/DDBJ whole genome shotgun (WGS) entry which is preliminary data.</text>
</comment>
<dbReference type="AlphaFoldDB" id="A0A843VMG2"/>
<evidence type="ECO:0000313" key="2">
    <source>
        <dbReference type="Proteomes" id="UP000652761"/>
    </source>
</evidence>
<dbReference type="OrthoDB" id="408933at2759"/>
<reference evidence="1" key="1">
    <citation type="submission" date="2017-07" db="EMBL/GenBank/DDBJ databases">
        <title>Taro Niue Genome Assembly and Annotation.</title>
        <authorList>
            <person name="Atibalentja N."/>
            <person name="Keating K."/>
            <person name="Fields C.J."/>
        </authorList>
    </citation>
    <scope>NUCLEOTIDE SEQUENCE</scope>
    <source>
        <strain evidence="1">Niue_2</strain>
        <tissue evidence="1">Leaf</tissue>
    </source>
</reference>
<dbReference type="EMBL" id="NMUH01002467">
    <property type="protein sequence ID" value="MQM00163.1"/>
    <property type="molecule type" value="Genomic_DNA"/>
</dbReference>
<gene>
    <name evidence="1" type="ORF">Taro_032887</name>
</gene>
<evidence type="ECO:0000313" key="1">
    <source>
        <dbReference type="EMBL" id="MQM00163.1"/>
    </source>
</evidence>
<protein>
    <submittedName>
        <fullName evidence="1">Uncharacterized protein</fullName>
    </submittedName>
</protein>
<accession>A0A843VMG2</accession>
<dbReference type="Proteomes" id="UP000652761">
    <property type="component" value="Unassembled WGS sequence"/>
</dbReference>